<dbReference type="Proteomes" id="UP000183504">
    <property type="component" value="Unassembled WGS sequence"/>
</dbReference>
<evidence type="ECO:0000256" key="9">
    <source>
        <dbReference type="HAMAP-Rule" id="MF_01306"/>
    </source>
</evidence>
<dbReference type="EMBL" id="CDMW01000001">
    <property type="protein sequence ID" value="CEL91540.1"/>
    <property type="molecule type" value="Genomic_DNA"/>
</dbReference>
<comment type="similarity">
    <text evidence="2 9 10">Belongs to the universal ribosomal protein uS4 family.</text>
</comment>
<accession>A0A0B7GRZ3</accession>
<evidence type="ECO:0000256" key="2">
    <source>
        <dbReference type="ARBA" id="ARBA00007465"/>
    </source>
</evidence>
<dbReference type="InterPro" id="IPR022801">
    <property type="entry name" value="Ribosomal_uS4"/>
</dbReference>
<dbReference type="Pfam" id="PF01479">
    <property type="entry name" value="S4"/>
    <property type="match status" value="1"/>
</dbReference>
<dbReference type="Gene3D" id="3.10.290.10">
    <property type="entry name" value="RNA-binding S4 domain"/>
    <property type="match status" value="1"/>
</dbReference>
<dbReference type="GO" id="GO:0015935">
    <property type="term" value="C:small ribosomal subunit"/>
    <property type="evidence" value="ECO:0007669"/>
    <property type="project" value="InterPro"/>
</dbReference>
<dbReference type="GO" id="GO:0042274">
    <property type="term" value="P:ribosomal small subunit biogenesis"/>
    <property type="evidence" value="ECO:0007669"/>
    <property type="project" value="TreeGrafter"/>
</dbReference>
<name>A0A0B7GRZ3_STRSA</name>
<dbReference type="InterPro" id="IPR018079">
    <property type="entry name" value="Ribosomal_uS4_CS"/>
</dbReference>
<evidence type="ECO:0000313" key="11">
    <source>
        <dbReference type="EMBL" id="CEL91540.1"/>
    </source>
</evidence>
<keyword evidence="6 9" id="KW-0687">Ribonucleoprotein</keyword>
<dbReference type="GO" id="GO:0003735">
    <property type="term" value="F:structural constituent of ribosome"/>
    <property type="evidence" value="ECO:0007669"/>
    <property type="project" value="InterPro"/>
</dbReference>
<dbReference type="InterPro" id="IPR036986">
    <property type="entry name" value="S4_RNA-bd_sf"/>
</dbReference>
<proteinExistence type="inferred from homology"/>
<dbReference type="PANTHER" id="PTHR11831:SF4">
    <property type="entry name" value="SMALL RIBOSOMAL SUBUNIT PROTEIN US4M"/>
    <property type="match status" value="1"/>
</dbReference>
<evidence type="ECO:0000256" key="8">
    <source>
        <dbReference type="ARBA" id="ARBA00035254"/>
    </source>
</evidence>
<dbReference type="SMART" id="SM00363">
    <property type="entry name" value="S4"/>
    <property type="match status" value="1"/>
</dbReference>
<comment type="subunit">
    <text evidence="7 9">Part of the 30S ribosomal subunit. Contacts protein S5. The interaction surface between S4 and S5 is involved in control of translational fidelity.</text>
</comment>
<comment type="function">
    <text evidence="9">With S5 and S12 plays an important role in translational accuracy.</text>
</comment>
<dbReference type="FunFam" id="3.10.290.10:FF:000001">
    <property type="entry name" value="30S ribosomal protein S4"/>
    <property type="match status" value="1"/>
</dbReference>
<dbReference type="Pfam" id="PF00163">
    <property type="entry name" value="Ribosomal_S4"/>
    <property type="match status" value="1"/>
</dbReference>
<dbReference type="GO" id="GO:0019843">
    <property type="term" value="F:rRNA binding"/>
    <property type="evidence" value="ECO:0007669"/>
    <property type="project" value="UniProtKB-UniRule"/>
</dbReference>
<dbReference type="NCBIfam" id="NF003717">
    <property type="entry name" value="PRK05327.1"/>
    <property type="match status" value="1"/>
</dbReference>
<dbReference type="AlphaFoldDB" id="A0A0B7GRZ3"/>
<gene>
    <name evidence="9 11" type="primary">rpsD</name>
    <name evidence="11" type="ORF">SSV_2273</name>
</gene>
<keyword evidence="5 9" id="KW-0689">Ribosomal protein</keyword>
<evidence type="ECO:0000313" key="12">
    <source>
        <dbReference type="Proteomes" id="UP000183504"/>
    </source>
</evidence>
<evidence type="ECO:0000256" key="10">
    <source>
        <dbReference type="RuleBase" id="RU003699"/>
    </source>
</evidence>
<dbReference type="PROSITE" id="PS00632">
    <property type="entry name" value="RIBOSOMAL_S4"/>
    <property type="match status" value="1"/>
</dbReference>
<keyword evidence="3 9" id="KW-0699">rRNA-binding</keyword>
<dbReference type="GO" id="GO:0006412">
    <property type="term" value="P:translation"/>
    <property type="evidence" value="ECO:0007669"/>
    <property type="project" value="UniProtKB-UniRule"/>
</dbReference>
<comment type="function">
    <text evidence="1 9">One of the primary rRNA binding proteins, it binds directly to 16S rRNA where it nucleates assembly of the body of the 30S subunit.</text>
</comment>
<organism evidence="11 12">
    <name type="scientific">Streptococcus sanguinis</name>
    <dbReference type="NCBI Taxonomy" id="1305"/>
    <lineage>
        <taxon>Bacteria</taxon>
        <taxon>Bacillati</taxon>
        <taxon>Bacillota</taxon>
        <taxon>Bacilli</taxon>
        <taxon>Lactobacillales</taxon>
        <taxon>Streptococcaceae</taxon>
        <taxon>Streptococcus</taxon>
    </lineage>
</organism>
<reference evidence="11 12" key="1">
    <citation type="submission" date="2015-01" db="EMBL/GenBank/DDBJ databases">
        <authorList>
            <person name="Pelicic Vladimir"/>
        </authorList>
    </citation>
    <scope>NUCLEOTIDE SEQUENCE [LARGE SCALE GENOMIC DNA]</scope>
    <source>
        <strain evidence="11 12">2908</strain>
    </source>
</reference>
<dbReference type="SUPFAM" id="SSF55174">
    <property type="entry name" value="Alpha-L RNA-binding motif"/>
    <property type="match status" value="1"/>
</dbReference>
<dbReference type="NCBIfam" id="TIGR01017">
    <property type="entry name" value="rpsD_bact"/>
    <property type="match status" value="1"/>
</dbReference>
<protein>
    <recommendedName>
        <fullName evidence="8 9">Small ribosomal subunit protein uS4</fullName>
    </recommendedName>
</protein>
<evidence type="ECO:0000256" key="6">
    <source>
        <dbReference type="ARBA" id="ARBA00023274"/>
    </source>
</evidence>
<evidence type="ECO:0000256" key="7">
    <source>
        <dbReference type="ARBA" id="ARBA00025813"/>
    </source>
</evidence>
<dbReference type="PANTHER" id="PTHR11831">
    <property type="entry name" value="30S 40S RIBOSOMAL PROTEIN"/>
    <property type="match status" value="1"/>
</dbReference>
<dbReference type="InterPro" id="IPR001912">
    <property type="entry name" value="Ribosomal_uS4_N"/>
</dbReference>
<evidence type="ECO:0000256" key="3">
    <source>
        <dbReference type="ARBA" id="ARBA00022730"/>
    </source>
</evidence>
<dbReference type="FunFam" id="1.10.1050.10:FF:000001">
    <property type="entry name" value="30S ribosomal protein S4"/>
    <property type="match status" value="1"/>
</dbReference>
<dbReference type="CDD" id="cd00165">
    <property type="entry name" value="S4"/>
    <property type="match status" value="1"/>
</dbReference>
<keyword evidence="4 9" id="KW-0694">RNA-binding</keyword>
<evidence type="ECO:0000256" key="5">
    <source>
        <dbReference type="ARBA" id="ARBA00022980"/>
    </source>
</evidence>
<dbReference type="HAMAP" id="MF_01306_B">
    <property type="entry name" value="Ribosomal_uS4_B"/>
    <property type="match status" value="1"/>
</dbReference>
<dbReference type="InterPro" id="IPR005709">
    <property type="entry name" value="Ribosomal_uS4_bac-type"/>
</dbReference>
<sequence length="245" mass="27966">MELVNRTSAIKVALAVWAKMFCTNQGFLSDYFLKKILQEDIFMSRYTGPSWKQARRLGLSLTGTGKELARRNYVPGQHGPNNRSKLSEYGLQLAEKQKLRFTYGVGEKQFRNLFVQASKIKEGILGFNFMLLLERRLDNVVYRLGLATTRRQARQFVNHGHILVDGKRVDIPSYRVTPGQVISVREKSLKVPAILEAVEATLGRPAFVSFDAEKLEGSLTRLPERDEINPEINEALIVEFYNKML</sequence>
<evidence type="ECO:0000256" key="4">
    <source>
        <dbReference type="ARBA" id="ARBA00022884"/>
    </source>
</evidence>
<dbReference type="Gene3D" id="1.10.1050.10">
    <property type="entry name" value="Ribosomal Protein S4 Delta 41, Chain A, domain 1"/>
    <property type="match status" value="1"/>
</dbReference>
<dbReference type="PROSITE" id="PS50889">
    <property type="entry name" value="S4"/>
    <property type="match status" value="1"/>
</dbReference>
<dbReference type="InterPro" id="IPR002942">
    <property type="entry name" value="S4_RNA-bd"/>
</dbReference>
<evidence type="ECO:0000256" key="1">
    <source>
        <dbReference type="ARBA" id="ARBA00003866"/>
    </source>
</evidence>
<dbReference type="SMART" id="SM01390">
    <property type="entry name" value="Ribosomal_S4"/>
    <property type="match status" value="1"/>
</dbReference>